<gene>
    <name evidence="6" type="ORF">GCU54_21725</name>
</gene>
<dbReference type="InterPro" id="IPR050153">
    <property type="entry name" value="Metal_Ion_Import_ABC"/>
</dbReference>
<dbReference type="Proteomes" id="UP000471126">
    <property type="component" value="Unassembled WGS sequence"/>
</dbReference>
<dbReference type="PANTHER" id="PTHR42734">
    <property type="entry name" value="METAL TRANSPORT SYSTEM ATP-BINDING PROTEIN TM_0124-RELATED"/>
    <property type="match status" value="1"/>
</dbReference>
<evidence type="ECO:0000259" key="5">
    <source>
        <dbReference type="PROSITE" id="PS50893"/>
    </source>
</evidence>
<evidence type="ECO:0000256" key="4">
    <source>
        <dbReference type="ARBA" id="ARBA00022840"/>
    </source>
</evidence>
<dbReference type="InterPro" id="IPR047748">
    <property type="entry name" value="AztA-like"/>
</dbReference>
<dbReference type="InterPro" id="IPR027417">
    <property type="entry name" value="P-loop_NTPase"/>
</dbReference>
<evidence type="ECO:0000256" key="2">
    <source>
        <dbReference type="ARBA" id="ARBA00022448"/>
    </source>
</evidence>
<evidence type="ECO:0000313" key="6">
    <source>
        <dbReference type="EMBL" id="NEM08591.1"/>
    </source>
</evidence>
<dbReference type="RefSeq" id="WP_163478769.1">
    <property type="nucleotide sequence ID" value="NZ_JAAGWE010000041.1"/>
</dbReference>
<keyword evidence="3" id="KW-0547">Nucleotide-binding</keyword>
<dbReference type="Pfam" id="PF00005">
    <property type="entry name" value="ABC_tran"/>
    <property type="match status" value="1"/>
</dbReference>
<protein>
    <submittedName>
        <fullName evidence="6">ATP-binding cassette domain-containing protein</fullName>
    </submittedName>
</protein>
<dbReference type="GO" id="GO:0016887">
    <property type="term" value="F:ATP hydrolysis activity"/>
    <property type="evidence" value="ECO:0007669"/>
    <property type="project" value="InterPro"/>
</dbReference>
<organism evidence="6 7">
    <name type="scientific">Geodermatophilus normandii</name>
    <dbReference type="NCBI Taxonomy" id="1137989"/>
    <lineage>
        <taxon>Bacteria</taxon>
        <taxon>Bacillati</taxon>
        <taxon>Actinomycetota</taxon>
        <taxon>Actinomycetes</taxon>
        <taxon>Geodermatophilales</taxon>
        <taxon>Geodermatophilaceae</taxon>
        <taxon>Geodermatophilus</taxon>
    </lineage>
</organism>
<dbReference type="PROSITE" id="PS00211">
    <property type="entry name" value="ABC_TRANSPORTER_1"/>
    <property type="match status" value="1"/>
</dbReference>
<comment type="similarity">
    <text evidence="1">Belongs to the ABC transporter superfamily.</text>
</comment>
<dbReference type="SUPFAM" id="SSF52540">
    <property type="entry name" value="P-loop containing nucleoside triphosphate hydrolases"/>
    <property type="match status" value="1"/>
</dbReference>
<dbReference type="SMART" id="SM00382">
    <property type="entry name" value="AAA"/>
    <property type="match status" value="1"/>
</dbReference>
<dbReference type="GO" id="GO:0005524">
    <property type="term" value="F:ATP binding"/>
    <property type="evidence" value="ECO:0007669"/>
    <property type="project" value="UniProtKB-KW"/>
</dbReference>
<dbReference type="EMBL" id="JAAGWE010000041">
    <property type="protein sequence ID" value="NEM08591.1"/>
    <property type="molecule type" value="Genomic_DNA"/>
</dbReference>
<sequence length="221" mass="22763">MTPSAVVVERLSVRRGEVLALDGVDAVLPAGTVTALVGVNGAGKSTLLDVLAGVLQPTTGRARGLDRLTVAYVPQRSAVPDDLPLTVADTVAMGRWRERGPWRRLRTSDRALIAACADQLDLTGLLGSPLSAVSGGQRQRALVAQGLVARADVLLVDEPTAGVDAATQRAVLRALASEAARGAVVVHATHEPAAVESADRVLALAAGRVDAPLSRVGMHST</sequence>
<dbReference type="PROSITE" id="PS50893">
    <property type="entry name" value="ABC_TRANSPORTER_2"/>
    <property type="match status" value="1"/>
</dbReference>
<dbReference type="InterPro" id="IPR003593">
    <property type="entry name" value="AAA+_ATPase"/>
</dbReference>
<evidence type="ECO:0000256" key="3">
    <source>
        <dbReference type="ARBA" id="ARBA00022741"/>
    </source>
</evidence>
<keyword evidence="2" id="KW-0813">Transport</keyword>
<dbReference type="InterPro" id="IPR003439">
    <property type="entry name" value="ABC_transporter-like_ATP-bd"/>
</dbReference>
<dbReference type="NCBIfam" id="NF040873">
    <property type="entry name" value="AztA"/>
    <property type="match status" value="1"/>
</dbReference>
<name>A0A6P0GNX0_9ACTN</name>
<evidence type="ECO:0000256" key="1">
    <source>
        <dbReference type="ARBA" id="ARBA00005417"/>
    </source>
</evidence>
<dbReference type="InterPro" id="IPR017871">
    <property type="entry name" value="ABC_transporter-like_CS"/>
</dbReference>
<accession>A0A6P0GNX0</accession>
<reference evidence="6 7" key="1">
    <citation type="submission" date="2019-12" db="EMBL/GenBank/DDBJ databases">
        <title>WGS of CPCC 203550 I12A-02606.</title>
        <authorList>
            <person name="Jiang Z."/>
        </authorList>
    </citation>
    <scope>NUCLEOTIDE SEQUENCE [LARGE SCALE GENOMIC DNA]</scope>
    <source>
        <strain evidence="6 7">I12A-02606</strain>
    </source>
</reference>
<feature type="domain" description="ABC transporter" evidence="5">
    <location>
        <begin position="6"/>
        <end position="221"/>
    </location>
</feature>
<evidence type="ECO:0000313" key="7">
    <source>
        <dbReference type="Proteomes" id="UP000471126"/>
    </source>
</evidence>
<keyword evidence="4 6" id="KW-0067">ATP-binding</keyword>
<dbReference type="Gene3D" id="3.40.50.300">
    <property type="entry name" value="P-loop containing nucleotide triphosphate hydrolases"/>
    <property type="match status" value="1"/>
</dbReference>
<dbReference type="AlphaFoldDB" id="A0A6P0GNX0"/>
<comment type="caution">
    <text evidence="6">The sequence shown here is derived from an EMBL/GenBank/DDBJ whole genome shotgun (WGS) entry which is preliminary data.</text>
</comment>
<proteinExistence type="inferred from homology"/>
<dbReference type="PANTHER" id="PTHR42734:SF5">
    <property type="entry name" value="IRON TRANSPORT SYSTEM ATP-BINDING PROTEIN HI_0361-RELATED"/>
    <property type="match status" value="1"/>
</dbReference>